<dbReference type="GO" id="GO:0008270">
    <property type="term" value="F:zinc ion binding"/>
    <property type="evidence" value="ECO:0007669"/>
    <property type="project" value="UniProtKB-UniRule"/>
</dbReference>
<evidence type="ECO:0000256" key="2">
    <source>
        <dbReference type="ARBA" id="ARBA00022694"/>
    </source>
</evidence>
<dbReference type="Proteomes" id="UP000321301">
    <property type="component" value="Unassembled WGS sequence"/>
</dbReference>
<dbReference type="PANTHER" id="PTHR46018:SF2">
    <property type="entry name" value="ZINC PHOSPHODIESTERASE ELAC PROTEIN 1"/>
    <property type="match status" value="1"/>
</dbReference>
<keyword evidence="7 8" id="KW-0862">Zinc</keyword>
<comment type="subunit">
    <text evidence="1 8">Homodimer.</text>
</comment>
<keyword evidence="10" id="KW-1185">Reference proteome</keyword>
<keyword evidence="3 8" id="KW-0540">Nuclease</keyword>
<feature type="binding site" evidence="8">
    <location>
        <position position="270"/>
    </location>
    <ligand>
        <name>Zn(2+)</name>
        <dbReference type="ChEBI" id="CHEBI:29105"/>
        <label>2</label>
        <note>catalytic</note>
    </ligand>
</feature>
<comment type="similarity">
    <text evidence="8">Belongs to the RNase Z family.</text>
</comment>
<evidence type="ECO:0000256" key="7">
    <source>
        <dbReference type="ARBA" id="ARBA00022833"/>
    </source>
</evidence>
<dbReference type="InterPro" id="IPR036866">
    <property type="entry name" value="RibonucZ/Hydroxyglut_hydro"/>
</dbReference>
<dbReference type="Pfam" id="PF23023">
    <property type="entry name" value="Anti-Pycsar_Apyc1"/>
    <property type="match status" value="1"/>
</dbReference>
<dbReference type="Gene3D" id="3.60.15.10">
    <property type="entry name" value="Ribonuclease Z/Hydroxyacylglutathione hydrolase-like"/>
    <property type="match status" value="1"/>
</dbReference>
<evidence type="ECO:0000256" key="6">
    <source>
        <dbReference type="ARBA" id="ARBA00022801"/>
    </source>
</evidence>
<feature type="binding site" evidence="8">
    <location>
        <position position="212"/>
    </location>
    <ligand>
        <name>Zn(2+)</name>
        <dbReference type="ChEBI" id="CHEBI:29105"/>
        <label>2</label>
        <note>catalytic</note>
    </ligand>
</feature>
<evidence type="ECO:0000256" key="5">
    <source>
        <dbReference type="ARBA" id="ARBA00022759"/>
    </source>
</evidence>
<feature type="active site" description="Proton acceptor" evidence="8">
    <location>
        <position position="66"/>
    </location>
</feature>
<comment type="function">
    <text evidence="8">Zinc phosphodiesterase, which displays some tRNA 3'-processing endonuclease activity. Probably involved in tRNA maturation, by removing a 3'-trailer from precursor tRNA.</text>
</comment>
<comment type="catalytic activity">
    <reaction evidence="8">
        <text>Endonucleolytic cleavage of RNA, removing extra 3' nucleotides from tRNA precursor, generating 3' termini of tRNAs. A 3'-hydroxy group is left at the tRNA terminus and a 5'-phosphoryl group is left at the trailer molecule.</text>
        <dbReference type="EC" id="3.1.26.11"/>
    </reaction>
</comment>
<dbReference type="SUPFAM" id="SSF56281">
    <property type="entry name" value="Metallo-hydrolase/oxidoreductase"/>
    <property type="match status" value="1"/>
</dbReference>
<dbReference type="PANTHER" id="PTHR46018">
    <property type="entry name" value="ZINC PHOSPHODIESTERASE ELAC PROTEIN 1"/>
    <property type="match status" value="1"/>
</dbReference>
<dbReference type="NCBIfam" id="TIGR02651">
    <property type="entry name" value="RNase_Z"/>
    <property type="match status" value="1"/>
</dbReference>
<keyword evidence="5 8" id="KW-0255">Endonuclease</keyword>
<gene>
    <name evidence="8 9" type="primary">rnz</name>
    <name evidence="9" type="ORF">CQA01_32690</name>
</gene>
<keyword evidence="2 8" id="KW-0819">tRNA processing</keyword>
<name>A0A512CEW7_9BACT</name>
<dbReference type="GO" id="GO:0042781">
    <property type="term" value="F:3'-tRNA processing endoribonuclease activity"/>
    <property type="evidence" value="ECO:0007669"/>
    <property type="project" value="UniProtKB-UniRule"/>
</dbReference>
<evidence type="ECO:0000256" key="4">
    <source>
        <dbReference type="ARBA" id="ARBA00022723"/>
    </source>
</evidence>
<accession>A0A512CEW7</accession>
<organism evidence="9 10">
    <name type="scientific">Cyclobacterium qasimii</name>
    <dbReference type="NCBI Taxonomy" id="1350429"/>
    <lineage>
        <taxon>Bacteria</taxon>
        <taxon>Pseudomonadati</taxon>
        <taxon>Bacteroidota</taxon>
        <taxon>Cytophagia</taxon>
        <taxon>Cytophagales</taxon>
        <taxon>Cyclobacteriaceae</taxon>
        <taxon>Cyclobacterium</taxon>
    </lineage>
</organism>
<dbReference type="AlphaFoldDB" id="A0A512CEW7"/>
<reference evidence="9 10" key="1">
    <citation type="submission" date="2019-07" db="EMBL/GenBank/DDBJ databases">
        <title>Whole genome shotgun sequence of Cyclobacterium qasimii NBRC 106168.</title>
        <authorList>
            <person name="Hosoyama A."/>
            <person name="Uohara A."/>
            <person name="Ohji S."/>
            <person name="Ichikawa N."/>
        </authorList>
    </citation>
    <scope>NUCLEOTIDE SEQUENCE [LARGE SCALE GENOMIC DNA]</scope>
    <source>
        <strain evidence="9 10">NBRC 106168</strain>
    </source>
</reference>
<dbReference type="HAMAP" id="MF_01818">
    <property type="entry name" value="RNase_Z_BN"/>
    <property type="match status" value="1"/>
</dbReference>
<evidence type="ECO:0000256" key="1">
    <source>
        <dbReference type="ARBA" id="ARBA00011738"/>
    </source>
</evidence>
<dbReference type="RefSeq" id="WP_020888557.1">
    <property type="nucleotide sequence ID" value="NZ_BJYV01000016.1"/>
</dbReference>
<comment type="caution">
    <text evidence="9">The sequence shown here is derived from an EMBL/GenBank/DDBJ whole genome shotgun (WGS) entry which is preliminary data.</text>
</comment>
<feature type="binding site" evidence="8">
    <location>
        <position position="212"/>
    </location>
    <ligand>
        <name>Zn(2+)</name>
        <dbReference type="ChEBI" id="CHEBI:29105"/>
        <label>1</label>
        <note>catalytic</note>
    </ligand>
</feature>
<dbReference type="EMBL" id="BJYV01000016">
    <property type="protein sequence ID" value="GEO22735.1"/>
    <property type="molecule type" value="Genomic_DNA"/>
</dbReference>
<keyword evidence="6 8" id="KW-0378">Hydrolase</keyword>
<dbReference type="NCBIfam" id="NF000801">
    <property type="entry name" value="PRK00055.1-3"/>
    <property type="match status" value="1"/>
</dbReference>
<feature type="binding site" evidence="8">
    <location>
        <position position="64"/>
    </location>
    <ligand>
        <name>Zn(2+)</name>
        <dbReference type="ChEBI" id="CHEBI:29105"/>
        <label>1</label>
        <note>catalytic</note>
    </ligand>
</feature>
<dbReference type="InterPro" id="IPR013471">
    <property type="entry name" value="RNase_Z/BN"/>
</dbReference>
<sequence length="304" mass="34617">MDFKITILGSNSAIPAHGRNQTSQLISWDGESFLIDCGESTQQQLRKFKIKYSKINHIFISHLHGDHYLGLMGLINTYNLNNRKSPLHIYGPKGLDDIITIQLKYSASILNFPLIFHVTIPQGKTQLAEIRELAIYSFPLQHRIPCTGFSFEEKHPRIHLNKEMMAKHQPEVADIHLLQKGQDVKDNDGNVLLKASEFCEKTPPRKYSYCSDTAFDLNLVPYIKGTDLLYHESTFMEAEKKRAKITKHSTSKEAALIAKTANVKKLLLGHYSSRYANLDLLLNEARETFEPSLLSEEGVTYTIK</sequence>
<evidence type="ECO:0000313" key="10">
    <source>
        <dbReference type="Proteomes" id="UP000321301"/>
    </source>
</evidence>
<comment type="cofactor">
    <cofactor evidence="8">
        <name>Zn(2+)</name>
        <dbReference type="ChEBI" id="CHEBI:29105"/>
    </cofactor>
    <text evidence="8">Binds 2 Zn(2+) ions.</text>
</comment>
<keyword evidence="4 8" id="KW-0479">Metal-binding</keyword>
<feature type="binding site" evidence="8">
    <location>
        <position position="142"/>
    </location>
    <ligand>
        <name>Zn(2+)</name>
        <dbReference type="ChEBI" id="CHEBI:29105"/>
        <label>1</label>
        <note>catalytic</note>
    </ligand>
</feature>
<feature type="binding site" evidence="8">
    <location>
        <position position="66"/>
    </location>
    <ligand>
        <name>Zn(2+)</name>
        <dbReference type="ChEBI" id="CHEBI:29105"/>
        <label>2</label>
        <note>catalytic</note>
    </ligand>
</feature>
<evidence type="ECO:0000256" key="3">
    <source>
        <dbReference type="ARBA" id="ARBA00022722"/>
    </source>
</evidence>
<protein>
    <recommendedName>
        <fullName evidence="8">Ribonuclease Z</fullName>
        <shortName evidence="8">RNase Z</shortName>
        <ecNumber evidence="8">3.1.26.11</ecNumber>
    </recommendedName>
    <alternativeName>
        <fullName evidence="8">tRNA 3 endonuclease</fullName>
    </alternativeName>
    <alternativeName>
        <fullName evidence="8">tRNase Z</fullName>
    </alternativeName>
</protein>
<evidence type="ECO:0000313" key="9">
    <source>
        <dbReference type="EMBL" id="GEO22735.1"/>
    </source>
</evidence>
<dbReference type="EC" id="3.1.26.11" evidence="8"/>
<proteinExistence type="inferred from homology"/>
<evidence type="ECO:0000256" key="8">
    <source>
        <dbReference type="HAMAP-Rule" id="MF_01818"/>
    </source>
</evidence>
<feature type="binding site" evidence="8">
    <location>
        <position position="62"/>
    </location>
    <ligand>
        <name>Zn(2+)</name>
        <dbReference type="ChEBI" id="CHEBI:29105"/>
        <label>1</label>
        <note>catalytic</note>
    </ligand>
</feature>
<dbReference type="CDD" id="cd07717">
    <property type="entry name" value="RNaseZ_ZiPD-like_MBL-fold"/>
    <property type="match status" value="1"/>
</dbReference>
<feature type="binding site" evidence="8">
    <location>
        <position position="67"/>
    </location>
    <ligand>
        <name>Zn(2+)</name>
        <dbReference type="ChEBI" id="CHEBI:29105"/>
        <label>2</label>
        <note>catalytic</note>
    </ligand>
</feature>